<dbReference type="InterPro" id="IPR058419">
    <property type="entry name" value="DUF8106"/>
</dbReference>
<feature type="domain" description="DUF8106" evidence="1">
    <location>
        <begin position="73"/>
        <end position="104"/>
    </location>
</feature>
<comment type="caution">
    <text evidence="2">The sequence shown here is derived from an EMBL/GenBank/DDBJ whole genome shotgun (WGS) entry which is preliminary data.</text>
</comment>
<name>A0A645I1E8_9ZZZZ</name>
<proteinExistence type="predicted"/>
<dbReference type="Pfam" id="PF26408">
    <property type="entry name" value="DUF8106"/>
    <property type="match status" value="1"/>
</dbReference>
<evidence type="ECO:0000313" key="2">
    <source>
        <dbReference type="EMBL" id="MPN44980.1"/>
    </source>
</evidence>
<reference evidence="2" key="1">
    <citation type="submission" date="2019-08" db="EMBL/GenBank/DDBJ databases">
        <authorList>
            <person name="Kucharzyk K."/>
            <person name="Murdoch R.W."/>
            <person name="Higgins S."/>
            <person name="Loffler F."/>
        </authorList>
    </citation>
    <scope>NUCLEOTIDE SEQUENCE</scope>
</reference>
<organism evidence="2">
    <name type="scientific">bioreactor metagenome</name>
    <dbReference type="NCBI Taxonomy" id="1076179"/>
    <lineage>
        <taxon>unclassified sequences</taxon>
        <taxon>metagenomes</taxon>
        <taxon>ecological metagenomes</taxon>
    </lineage>
</organism>
<evidence type="ECO:0000259" key="1">
    <source>
        <dbReference type="Pfam" id="PF26408"/>
    </source>
</evidence>
<gene>
    <name evidence="2" type="ORF">SDC9_192547</name>
</gene>
<dbReference type="AlphaFoldDB" id="A0A645I1E8"/>
<accession>A0A645I1E8</accession>
<dbReference type="EMBL" id="VSSQ01104534">
    <property type="protein sequence ID" value="MPN44980.1"/>
    <property type="molecule type" value="Genomic_DNA"/>
</dbReference>
<protein>
    <recommendedName>
        <fullName evidence="1">DUF8106 domain-containing protein</fullName>
    </recommendedName>
</protein>
<sequence>MLGINEEDYDSHRALGDSLLSAECFRRIFDLPKLNALMKVCDDSFYERLAFKACIINNINNPLIDRAVLNYDCEFCGKAATLTGEWKFSGQYFRAVYVCPDCGKRFKVGVRFKKLYDSLEIKKSARVIEPQQQEQDGVHADPA</sequence>